<comment type="caution">
    <text evidence="15">The sequence shown here is derived from an EMBL/GenBank/DDBJ whole genome shotgun (WGS) entry which is preliminary data.</text>
</comment>
<keyword evidence="7 10" id="KW-0573">Peptidoglycan synthesis</keyword>
<dbReference type="PANTHER" id="PTHR43024:SF1">
    <property type="entry name" value="UDP-N-ACETYLMURAMOYL-TRIPEPTIDE--D-ALANYL-D-ALANINE LIGASE"/>
    <property type="match status" value="1"/>
</dbReference>
<dbReference type="GO" id="GO:0016874">
    <property type="term" value="F:ligase activity"/>
    <property type="evidence" value="ECO:0007669"/>
    <property type="project" value="UniProtKB-KW"/>
</dbReference>
<keyword evidence="16" id="KW-1185">Reference proteome</keyword>
<dbReference type="PANTHER" id="PTHR43024">
    <property type="entry name" value="UDP-N-ACETYLMURAMOYL-TRIPEPTIDE--D-ALANYL-D-ALANINE LIGASE"/>
    <property type="match status" value="1"/>
</dbReference>
<evidence type="ECO:0000259" key="13">
    <source>
        <dbReference type="Pfam" id="PF02875"/>
    </source>
</evidence>
<dbReference type="EC" id="6.3.2.10" evidence="10 11"/>
<dbReference type="SUPFAM" id="SSF53623">
    <property type="entry name" value="MurD-like peptide ligases, catalytic domain"/>
    <property type="match status" value="1"/>
</dbReference>
<evidence type="ECO:0000313" key="16">
    <source>
        <dbReference type="Proteomes" id="UP001499851"/>
    </source>
</evidence>
<dbReference type="InterPro" id="IPR000713">
    <property type="entry name" value="Mur_ligase_N"/>
</dbReference>
<evidence type="ECO:0000313" key="15">
    <source>
        <dbReference type="EMBL" id="GAA1669643.1"/>
    </source>
</evidence>
<name>A0ABP4S9Y4_9ACTN</name>
<protein>
    <recommendedName>
        <fullName evidence="10 11">UDP-N-acetylmuramoyl-tripeptide--D-alanyl-D-alanine ligase</fullName>
        <ecNumber evidence="10 11">6.3.2.10</ecNumber>
    </recommendedName>
    <alternativeName>
        <fullName evidence="10">D-alanyl-D-alanine-adding enzyme</fullName>
    </alternativeName>
</protein>
<evidence type="ECO:0000256" key="2">
    <source>
        <dbReference type="ARBA" id="ARBA00022598"/>
    </source>
</evidence>
<dbReference type="InterPro" id="IPR035911">
    <property type="entry name" value="MurE/MurF_N"/>
</dbReference>
<dbReference type="InterPro" id="IPR051046">
    <property type="entry name" value="MurCDEF_CellWall_CoF430Synth"/>
</dbReference>
<keyword evidence="1 10" id="KW-0963">Cytoplasm</keyword>
<keyword evidence="6 10" id="KW-0133">Cell shape</keyword>
<evidence type="ECO:0000256" key="11">
    <source>
        <dbReference type="RuleBase" id="RU004136"/>
    </source>
</evidence>
<evidence type="ECO:0000256" key="4">
    <source>
        <dbReference type="ARBA" id="ARBA00022741"/>
    </source>
</evidence>
<evidence type="ECO:0000256" key="7">
    <source>
        <dbReference type="ARBA" id="ARBA00022984"/>
    </source>
</evidence>
<dbReference type="HAMAP" id="MF_02019">
    <property type="entry name" value="MurF"/>
    <property type="match status" value="1"/>
</dbReference>
<proteinExistence type="inferred from homology"/>
<dbReference type="Pfam" id="PF01225">
    <property type="entry name" value="Mur_ligase"/>
    <property type="match status" value="1"/>
</dbReference>
<dbReference type="InterPro" id="IPR013221">
    <property type="entry name" value="Mur_ligase_cen"/>
</dbReference>
<evidence type="ECO:0000256" key="1">
    <source>
        <dbReference type="ARBA" id="ARBA00022490"/>
    </source>
</evidence>
<comment type="pathway">
    <text evidence="10 11">Cell wall biogenesis; peptidoglycan biosynthesis.</text>
</comment>
<dbReference type="Gene3D" id="3.90.190.20">
    <property type="entry name" value="Mur ligase, C-terminal domain"/>
    <property type="match status" value="1"/>
</dbReference>
<feature type="binding site" evidence="10">
    <location>
        <begin position="109"/>
        <end position="115"/>
    </location>
    <ligand>
        <name>ATP</name>
        <dbReference type="ChEBI" id="CHEBI:30616"/>
    </ligand>
</feature>
<dbReference type="Gene3D" id="3.40.1390.10">
    <property type="entry name" value="MurE/MurF, N-terminal domain"/>
    <property type="match status" value="1"/>
</dbReference>
<dbReference type="NCBIfam" id="TIGR01143">
    <property type="entry name" value="murF"/>
    <property type="match status" value="1"/>
</dbReference>
<dbReference type="InterPro" id="IPR004101">
    <property type="entry name" value="Mur_ligase_C"/>
</dbReference>
<comment type="subcellular location">
    <subcellularLocation>
        <location evidence="10 11">Cytoplasm</location>
    </subcellularLocation>
</comment>
<dbReference type="InterPro" id="IPR005863">
    <property type="entry name" value="UDP-N-AcMur_synth"/>
</dbReference>
<dbReference type="Pfam" id="PF08245">
    <property type="entry name" value="Mur_ligase_M"/>
    <property type="match status" value="1"/>
</dbReference>
<evidence type="ECO:0000256" key="9">
    <source>
        <dbReference type="ARBA" id="ARBA00023316"/>
    </source>
</evidence>
<comment type="function">
    <text evidence="10 11">Involved in cell wall formation. Catalyzes the final step in the synthesis of UDP-N-acetylmuramoyl-pentapeptide, the precursor of murein.</text>
</comment>
<comment type="catalytic activity">
    <reaction evidence="10 11">
        <text>D-alanyl-D-alanine + UDP-N-acetyl-alpha-D-muramoyl-L-alanyl-gamma-D-glutamyl-meso-2,6-diaminopimelate + ATP = UDP-N-acetyl-alpha-D-muramoyl-L-alanyl-gamma-D-glutamyl-meso-2,6-diaminopimeloyl-D-alanyl-D-alanine + ADP + phosphate + H(+)</text>
        <dbReference type="Rhea" id="RHEA:28374"/>
        <dbReference type="ChEBI" id="CHEBI:15378"/>
        <dbReference type="ChEBI" id="CHEBI:30616"/>
        <dbReference type="ChEBI" id="CHEBI:43474"/>
        <dbReference type="ChEBI" id="CHEBI:57822"/>
        <dbReference type="ChEBI" id="CHEBI:61386"/>
        <dbReference type="ChEBI" id="CHEBI:83905"/>
        <dbReference type="ChEBI" id="CHEBI:456216"/>
        <dbReference type="EC" id="6.3.2.10"/>
    </reaction>
</comment>
<feature type="domain" description="Mur ligase central" evidence="14">
    <location>
        <begin position="107"/>
        <end position="293"/>
    </location>
</feature>
<dbReference type="InterPro" id="IPR036615">
    <property type="entry name" value="Mur_ligase_C_dom_sf"/>
</dbReference>
<keyword evidence="3 10" id="KW-0132">Cell division</keyword>
<evidence type="ECO:0000259" key="14">
    <source>
        <dbReference type="Pfam" id="PF08245"/>
    </source>
</evidence>
<dbReference type="RefSeq" id="WP_344483749.1">
    <property type="nucleotide sequence ID" value="NZ_BAAAQF010000005.1"/>
</dbReference>
<accession>A0ABP4S9Y4</accession>
<dbReference type="InterPro" id="IPR036565">
    <property type="entry name" value="Mur-like_cat_sf"/>
</dbReference>
<gene>
    <name evidence="10" type="primary">murF</name>
    <name evidence="15" type="ORF">GCM10009830_14300</name>
</gene>
<keyword evidence="2 10" id="KW-0436">Ligase</keyword>
<dbReference type="SUPFAM" id="SSF63418">
    <property type="entry name" value="MurE/MurF N-terminal domain"/>
    <property type="match status" value="1"/>
</dbReference>
<keyword evidence="5 10" id="KW-0067">ATP-binding</keyword>
<evidence type="ECO:0000256" key="5">
    <source>
        <dbReference type="ARBA" id="ARBA00022840"/>
    </source>
</evidence>
<reference evidence="16" key="1">
    <citation type="journal article" date="2019" name="Int. J. Syst. Evol. Microbiol.">
        <title>The Global Catalogue of Microorganisms (GCM) 10K type strain sequencing project: providing services to taxonomists for standard genome sequencing and annotation.</title>
        <authorList>
            <consortium name="The Broad Institute Genomics Platform"/>
            <consortium name="The Broad Institute Genome Sequencing Center for Infectious Disease"/>
            <person name="Wu L."/>
            <person name="Ma J."/>
        </authorList>
    </citation>
    <scope>NUCLEOTIDE SEQUENCE [LARGE SCALE GENOMIC DNA]</scope>
    <source>
        <strain evidence="16">JCM 16001</strain>
    </source>
</reference>
<dbReference type="EMBL" id="BAAAQF010000005">
    <property type="protein sequence ID" value="GAA1669643.1"/>
    <property type="molecule type" value="Genomic_DNA"/>
</dbReference>
<feature type="domain" description="Mur ligase C-terminal" evidence="13">
    <location>
        <begin position="317"/>
        <end position="451"/>
    </location>
</feature>
<dbReference type="Pfam" id="PF02875">
    <property type="entry name" value="Mur_ligase_C"/>
    <property type="match status" value="1"/>
</dbReference>
<keyword evidence="9 10" id="KW-0961">Cell wall biogenesis/degradation</keyword>
<comment type="similarity">
    <text evidence="10">Belongs to the MurCDEF family. MurF subfamily.</text>
</comment>
<keyword evidence="8 10" id="KW-0131">Cell cycle</keyword>
<evidence type="ECO:0000256" key="6">
    <source>
        <dbReference type="ARBA" id="ARBA00022960"/>
    </source>
</evidence>
<evidence type="ECO:0000259" key="12">
    <source>
        <dbReference type="Pfam" id="PF01225"/>
    </source>
</evidence>
<evidence type="ECO:0000256" key="10">
    <source>
        <dbReference type="HAMAP-Rule" id="MF_02019"/>
    </source>
</evidence>
<evidence type="ECO:0000256" key="8">
    <source>
        <dbReference type="ARBA" id="ARBA00023306"/>
    </source>
</evidence>
<sequence>MIPMSLAQVAAVTGGKLSETADPEAVVTGDVEFDSRKAGPGGLFLAIPGAKVDGHEFAAKAHEQGAVATIATRPIDTPAVYVEDAVAALTALAKDAAARSRATVVGVTGSNGKTSTKDLIAQLLENIGPTVATEGNFNNELGHPYTVCKVKPDTDFLVLELAARGIGHITQLCEIAPPRIGVVLNVGISHLDGFGDIETTALAKSELPRFLGEDDLVVLNADDPRVARMAEVTRAKVRTFGIDNEADFRAVDLDHGDGRYAFRIDDGSHWDLPVRLGLWGRHQVLNALAAGVVARAEGETRFDLIQGLSKATRKSQRRMDVFTRPDGTVVIDDSYNANPASMGSAVRTLGQLPTEGRRIAVLGLMADLEEQSEACHRRLGEQAREAGVDEVIAVGDGTQPIVEGAAGDDREHSIDGADGVTATHVPDQAAAIALLDNRLRPGDAVLVKGSRYRTWDVADHLRAKEETDQ</sequence>
<dbReference type="Proteomes" id="UP001499851">
    <property type="component" value="Unassembled WGS sequence"/>
</dbReference>
<keyword evidence="4 10" id="KW-0547">Nucleotide-binding</keyword>
<organism evidence="15 16">
    <name type="scientific">Glycomyces endophyticus</name>
    <dbReference type="NCBI Taxonomy" id="480996"/>
    <lineage>
        <taxon>Bacteria</taxon>
        <taxon>Bacillati</taxon>
        <taxon>Actinomycetota</taxon>
        <taxon>Actinomycetes</taxon>
        <taxon>Glycomycetales</taxon>
        <taxon>Glycomycetaceae</taxon>
        <taxon>Glycomyces</taxon>
    </lineage>
</organism>
<evidence type="ECO:0000256" key="3">
    <source>
        <dbReference type="ARBA" id="ARBA00022618"/>
    </source>
</evidence>
<feature type="domain" description="Mur ligase N-terminal catalytic" evidence="12">
    <location>
        <begin position="31"/>
        <end position="86"/>
    </location>
</feature>
<dbReference type="Gene3D" id="3.40.1190.10">
    <property type="entry name" value="Mur-like, catalytic domain"/>
    <property type="match status" value="1"/>
</dbReference>
<dbReference type="SUPFAM" id="SSF53244">
    <property type="entry name" value="MurD-like peptide ligases, peptide-binding domain"/>
    <property type="match status" value="1"/>
</dbReference>